<evidence type="ECO:0000313" key="4">
    <source>
        <dbReference type="Proteomes" id="UP000001940"/>
    </source>
</evidence>
<dbReference type="CTD" id="176607"/>
<dbReference type="RefSeq" id="NP_871686.1">
    <property type="nucleotide sequence ID" value="NM_181957.3"/>
</dbReference>
<dbReference type="WormBase" id="Y41C4A.18">
    <property type="protein sequence ID" value="CE32525"/>
    <property type="gene ID" value="WBGene00012761"/>
</dbReference>
<dbReference type="PaxDb" id="6239-Y41C4A.18"/>
<dbReference type="SMR" id="Q8I4D4"/>
<dbReference type="STRING" id="6239.Y41C4A.18.1"/>
<keyword evidence="1" id="KW-0472">Membrane</keyword>
<dbReference type="Bgee" id="WBGene00012761">
    <property type="expression patterns" value="Expressed in larva and 1 other cell type or tissue"/>
</dbReference>
<name>Q8I4D4_CAEEL</name>
<feature type="transmembrane region" description="Helical" evidence="1">
    <location>
        <begin position="66"/>
        <end position="87"/>
    </location>
</feature>
<protein>
    <submittedName>
        <fullName evidence="3">Secreted protein</fullName>
    </submittedName>
</protein>
<dbReference type="EMBL" id="BX284603">
    <property type="protein sequence ID" value="CAD56608.1"/>
    <property type="molecule type" value="Genomic_DNA"/>
</dbReference>
<dbReference type="HOGENOM" id="CLU_2160735_0_0_1"/>
<dbReference type="OMA" id="DPICRDE"/>
<accession>Q8I4D4</accession>
<evidence type="ECO:0000313" key="5">
    <source>
        <dbReference type="WormBase" id="Y41C4A.18"/>
    </source>
</evidence>
<dbReference type="FunCoup" id="Q8I4D4">
    <property type="interactions" value="331"/>
</dbReference>
<dbReference type="Proteomes" id="UP000001940">
    <property type="component" value="Chromosome III"/>
</dbReference>
<dbReference type="InParanoid" id="Q8I4D4"/>
<dbReference type="GeneID" id="176607"/>
<keyword evidence="1" id="KW-0812">Transmembrane</keyword>
<dbReference type="eggNOG" id="ENOG502T3D4">
    <property type="taxonomic scope" value="Eukaryota"/>
</dbReference>
<dbReference type="AlphaFoldDB" id="Q8I4D4"/>
<dbReference type="KEGG" id="cel:CELE_Y41C4A.18"/>
<evidence type="ECO:0000256" key="2">
    <source>
        <dbReference type="SAM" id="SignalP"/>
    </source>
</evidence>
<feature type="chain" id="PRO_5004308355" evidence="2">
    <location>
        <begin position="18"/>
        <end position="100"/>
    </location>
</feature>
<reference evidence="3 4" key="1">
    <citation type="journal article" date="1998" name="Science">
        <title>Genome sequence of the nematode C. elegans: a platform for investigating biology.</title>
        <authorList>
            <consortium name="The C. elegans sequencing consortium"/>
            <person name="Sulson J.E."/>
            <person name="Waterston R."/>
        </authorList>
    </citation>
    <scope>NUCLEOTIDE SEQUENCE [LARGE SCALE GENOMIC DNA]</scope>
    <source>
        <strain evidence="3 4">Bristol N2</strain>
    </source>
</reference>
<evidence type="ECO:0000256" key="1">
    <source>
        <dbReference type="SAM" id="Phobius"/>
    </source>
</evidence>
<dbReference type="OrthoDB" id="5787862at2759"/>
<keyword evidence="4" id="KW-1185">Reference proteome</keyword>
<sequence length="100" mass="11571">MWKLLLVFGCLSSSVSGYLLSKSDPICRDESFLVYWKSNDPQVIKGDTQFDVTSDCHVEFQAWWELFIGLVFVIWIMQFLPAVINFIEGPDRRVKCCGEK</sequence>
<keyword evidence="2" id="KW-0732">Signal</keyword>
<keyword evidence="1" id="KW-1133">Transmembrane helix</keyword>
<organism evidence="3 4">
    <name type="scientific">Caenorhabditis elegans</name>
    <dbReference type="NCBI Taxonomy" id="6239"/>
    <lineage>
        <taxon>Eukaryota</taxon>
        <taxon>Metazoa</taxon>
        <taxon>Ecdysozoa</taxon>
        <taxon>Nematoda</taxon>
        <taxon>Chromadorea</taxon>
        <taxon>Rhabditida</taxon>
        <taxon>Rhabditina</taxon>
        <taxon>Rhabditomorpha</taxon>
        <taxon>Rhabditoidea</taxon>
        <taxon>Rhabditidae</taxon>
        <taxon>Peloderinae</taxon>
        <taxon>Caenorhabditis</taxon>
    </lineage>
</organism>
<dbReference type="UCSC" id="Y41C4A.18">
    <property type="organism name" value="c. elegans"/>
</dbReference>
<feature type="signal peptide" evidence="2">
    <location>
        <begin position="1"/>
        <end position="17"/>
    </location>
</feature>
<gene>
    <name evidence="3" type="ORF">CELE_Y41C4A.18</name>
    <name evidence="3 5" type="ORF">Y41C4A.18</name>
</gene>
<evidence type="ECO:0000313" key="3">
    <source>
        <dbReference type="EMBL" id="CAD56608.1"/>
    </source>
</evidence>
<proteinExistence type="predicted"/>
<dbReference type="AGR" id="WB:WBGene00012761"/>